<feature type="transmembrane region" description="Helical" evidence="6">
    <location>
        <begin position="496"/>
        <end position="516"/>
    </location>
</feature>
<feature type="domain" description="ComEC/Rec2-related protein" evidence="7">
    <location>
        <begin position="289"/>
        <end position="574"/>
    </location>
</feature>
<dbReference type="NCBIfam" id="TIGR00360">
    <property type="entry name" value="ComEC_N-term"/>
    <property type="match status" value="1"/>
</dbReference>
<protein>
    <submittedName>
        <fullName evidence="9">Competence protein ComEC</fullName>
    </submittedName>
</protein>
<evidence type="ECO:0000256" key="6">
    <source>
        <dbReference type="SAM" id="Phobius"/>
    </source>
</evidence>
<evidence type="ECO:0000256" key="3">
    <source>
        <dbReference type="ARBA" id="ARBA00022692"/>
    </source>
</evidence>
<feature type="transmembrane region" description="Helical" evidence="6">
    <location>
        <begin position="312"/>
        <end position="335"/>
    </location>
</feature>
<sequence>MPENNGKMPTDEQRQWAHVTGVPPAWRPSGLVISVPDDVFFPVPEKQRSARFLRVVQGWLALEEAYGVRFLLVPVFAAAGVISYFSFVHEISWLRLVALALLMGALACLFRRIRFVALGFGFLAIAVAGALCARLEAARVATIMLGNETTTYMTGRIVALEETGYGYRLQLDVMATNRPALSARVERVQLSARTLPEGLAIGDGLDGLVRLRPPSGPVLPGSYDFSFHAYFRGIGAQGFFMGKPDKVDVPPPDGLLARLQIRVARLRQMMTQRIHAAIGGEAGAISAALITGQRGGISKETHKALRLAGISHILSISGLHMAMVSGMVLVAARAFTGLFPVFSSRHAPGKIAAVAALGISAFYLVLSGADVAAQRSFVMVAVMLVAVLCDRAAITMRNLALAALVTILIVPHEILGPSFQMSFSATAVLIAAFQWWNRRKSRKVHKDLQTSGLFSRFVLAPLVGTIASSVLAGTASGIFAAYHFNNTAPLGVLGNAVTFPLMSVIVMPFALLGAVLMPLHLEWLPLKIMGLGVWLVQRAAYWVAGLSPDFSPGAFPSSALAAFSIALVLLVFLRSPLRIMAIAAFVYGVILCAIAPRPLALIAENARLVAVLDKNGRLAVNTSQPQAFVLSNWKAAFRAEEVLRPRDHENMKDTLQSGFVCETFLFCHAPLANGKILAIVSNRLMADKACERGDIVLLDYSGDERPCPEGLTISRRELALYGSAVLYDTPEGTGIIWASGEPERPWNAHRRFAKAARGMP</sequence>
<evidence type="ECO:0000259" key="7">
    <source>
        <dbReference type="Pfam" id="PF03772"/>
    </source>
</evidence>
<reference evidence="9 10" key="1">
    <citation type="journal article" date="2010" name="Science">
        <title>Genomic comparison of the ants Camponotus floridanus and Harpegnathos saltator.</title>
        <authorList>
            <person name="Bonasio R."/>
            <person name="Zhang G."/>
            <person name="Ye C."/>
            <person name="Mutti N.S."/>
            <person name="Fang X."/>
            <person name="Qin N."/>
            <person name="Donahue G."/>
            <person name="Yang P."/>
            <person name="Li Q."/>
            <person name="Li C."/>
            <person name="Zhang P."/>
            <person name="Huang Z."/>
            <person name="Berger S.L."/>
            <person name="Reinberg D."/>
            <person name="Wang J."/>
            <person name="Liebig J."/>
        </authorList>
    </citation>
    <scope>NUCLEOTIDE SEQUENCE [LARGE SCALE GENOMIC DNA]</scope>
    <source>
        <strain evidence="9 10">Hsal</strain>
    </source>
</reference>
<evidence type="ECO:0000259" key="8">
    <source>
        <dbReference type="Pfam" id="PF13567"/>
    </source>
</evidence>
<gene>
    <name evidence="9" type="primary">comEC</name>
    <name evidence="9" type="ORF">BHV28_07630</name>
</gene>
<dbReference type="Pfam" id="PF03772">
    <property type="entry name" value="Competence"/>
    <property type="match status" value="1"/>
</dbReference>
<feature type="transmembrane region" description="Helical" evidence="6">
    <location>
        <begin position="457"/>
        <end position="484"/>
    </location>
</feature>
<accession>A0A1U9JUD6</accession>
<keyword evidence="5 6" id="KW-0472">Membrane</keyword>
<keyword evidence="4 6" id="KW-1133">Transmembrane helix</keyword>
<feature type="transmembrane region" description="Helical" evidence="6">
    <location>
        <begin position="66"/>
        <end position="85"/>
    </location>
</feature>
<feature type="transmembrane region" description="Helical" evidence="6">
    <location>
        <begin position="274"/>
        <end position="292"/>
    </location>
</feature>
<keyword evidence="3 6" id="KW-0812">Transmembrane</keyword>
<dbReference type="InterPro" id="IPR052159">
    <property type="entry name" value="Competence_DNA_uptake"/>
</dbReference>
<dbReference type="InterPro" id="IPR004477">
    <property type="entry name" value="ComEC_N"/>
</dbReference>
<dbReference type="AlphaFoldDB" id="A0A1U9JUD6"/>
<keyword evidence="2" id="KW-1003">Cell membrane</keyword>
<evidence type="ECO:0000256" key="5">
    <source>
        <dbReference type="ARBA" id="ARBA00023136"/>
    </source>
</evidence>
<keyword evidence="10" id="KW-1185">Reference proteome</keyword>
<dbReference type="KEGG" id="thd:BHV28_07630"/>
<dbReference type="Pfam" id="PF13567">
    <property type="entry name" value="DUF4131"/>
    <property type="match status" value="1"/>
</dbReference>
<evidence type="ECO:0000256" key="4">
    <source>
        <dbReference type="ARBA" id="ARBA00022989"/>
    </source>
</evidence>
<reference evidence="9 10" key="2">
    <citation type="journal article" date="2016" name="Sci. Rep.">
        <title>The genome of Rhizobiales bacteria in predatory ants reveals urease gene functions but no genes for nitrogen fixation.</title>
        <authorList>
            <person name="Neuvonen M.M."/>
            <person name="Tamarit D."/>
            <person name="Naslund K."/>
            <person name="Liebig J."/>
            <person name="Feldhaar H."/>
            <person name="Moran N.A."/>
            <person name="Guy L."/>
            <person name="Andersson S.G."/>
        </authorList>
    </citation>
    <scope>NUCLEOTIDE SEQUENCE [LARGE SCALE GENOMIC DNA]</scope>
    <source>
        <strain evidence="9 10">Hsal</strain>
    </source>
</reference>
<dbReference type="PANTHER" id="PTHR30619:SF1">
    <property type="entry name" value="RECOMBINATION PROTEIN 2"/>
    <property type="match status" value="1"/>
</dbReference>
<feature type="transmembrane region" description="Helical" evidence="6">
    <location>
        <begin position="92"/>
        <end position="110"/>
    </location>
</feature>
<feature type="transmembrane region" description="Helical" evidence="6">
    <location>
        <begin position="579"/>
        <end position="599"/>
    </location>
</feature>
<feature type="transmembrane region" description="Helical" evidence="6">
    <location>
        <begin position="528"/>
        <end position="547"/>
    </location>
</feature>
<feature type="transmembrane region" description="Helical" evidence="6">
    <location>
        <begin position="372"/>
        <end position="389"/>
    </location>
</feature>
<name>A0A1U9JUD6_9HYPH</name>
<dbReference type="InterPro" id="IPR025405">
    <property type="entry name" value="DUF4131"/>
</dbReference>
<comment type="subcellular location">
    <subcellularLocation>
        <location evidence="1">Cell membrane</location>
        <topology evidence="1">Multi-pass membrane protein</topology>
    </subcellularLocation>
</comment>
<organism evidence="9 10">
    <name type="scientific">Candidatus Tokpelaia hoelldobleri</name>
    <dbReference type="NCBI Taxonomy" id="1902579"/>
    <lineage>
        <taxon>Bacteria</taxon>
        <taxon>Pseudomonadati</taxon>
        <taxon>Pseudomonadota</taxon>
        <taxon>Alphaproteobacteria</taxon>
        <taxon>Hyphomicrobiales</taxon>
        <taxon>Candidatus Tokpelaia</taxon>
    </lineage>
</organism>
<dbReference type="STRING" id="1902579.BHV28_07630"/>
<evidence type="ECO:0000256" key="2">
    <source>
        <dbReference type="ARBA" id="ARBA00022475"/>
    </source>
</evidence>
<feature type="domain" description="DUF4131" evidence="8">
    <location>
        <begin position="92"/>
        <end position="243"/>
    </location>
</feature>
<evidence type="ECO:0000313" key="9">
    <source>
        <dbReference type="EMBL" id="AQS41463.1"/>
    </source>
</evidence>
<evidence type="ECO:0000313" key="10">
    <source>
        <dbReference type="Proteomes" id="UP000188912"/>
    </source>
</evidence>
<feature type="transmembrane region" description="Helical" evidence="6">
    <location>
        <begin position="553"/>
        <end position="572"/>
    </location>
</feature>
<feature type="transmembrane region" description="Helical" evidence="6">
    <location>
        <begin position="418"/>
        <end position="436"/>
    </location>
</feature>
<feature type="transmembrane region" description="Helical" evidence="6">
    <location>
        <begin position="116"/>
        <end position="135"/>
    </location>
</feature>
<dbReference type="PANTHER" id="PTHR30619">
    <property type="entry name" value="DNA INTERNALIZATION/COMPETENCE PROTEIN COMEC/REC2"/>
    <property type="match status" value="1"/>
</dbReference>
<feature type="transmembrane region" description="Helical" evidence="6">
    <location>
        <begin position="347"/>
        <end position="366"/>
    </location>
</feature>
<dbReference type="GO" id="GO:0005886">
    <property type="term" value="C:plasma membrane"/>
    <property type="evidence" value="ECO:0007669"/>
    <property type="project" value="UniProtKB-SubCell"/>
</dbReference>
<dbReference type="EMBL" id="CP017315">
    <property type="protein sequence ID" value="AQS41463.1"/>
    <property type="molecule type" value="Genomic_DNA"/>
</dbReference>
<proteinExistence type="predicted"/>
<dbReference type="Proteomes" id="UP000188912">
    <property type="component" value="Chromosome"/>
</dbReference>
<evidence type="ECO:0000256" key="1">
    <source>
        <dbReference type="ARBA" id="ARBA00004651"/>
    </source>
</evidence>